<gene>
    <name evidence="1" type="ORF">Pla8534_53640</name>
</gene>
<reference evidence="1 2" key="1">
    <citation type="submission" date="2019-02" db="EMBL/GenBank/DDBJ databases">
        <title>Deep-cultivation of Planctomycetes and their phenomic and genomic characterization uncovers novel biology.</title>
        <authorList>
            <person name="Wiegand S."/>
            <person name="Jogler M."/>
            <person name="Boedeker C."/>
            <person name="Pinto D."/>
            <person name="Vollmers J."/>
            <person name="Rivas-Marin E."/>
            <person name="Kohn T."/>
            <person name="Peeters S.H."/>
            <person name="Heuer A."/>
            <person name="Rast P."/>
            <person name="Oberbeckmann S."/>
            <person name="Bunk B."/>
            <person name="Jeske O."/>
            <person name="Meyerdierks A."/>
            <person name="Storesund J.E."/>
            <person name="Kallscheuer N."/>
            <person name="Luecker S."/>
            <person name="Lage O.M."/>
            <person name="Pohl T."/>
            <person name="Merkel B.J."/>
            <person name="Hornburger P."/>
            <person name="Mueller R.-W."/>
            <person name="Bruemmer F."/>
            <person name="Labrenz M."/>
            <person name="Spormann A.M."/>
            <person name="Op den Camp H."/>
            <person name="Overmann J."/>
            <person name="Amann R."/>
            <person name="Jetten M.S.M."/>
            <person name="Mascher T."/>
            <person name="Medema M.H."/>
            <person name="Devos D.P."/>
            <person name="Kaster A.-K."/>
            <person name="Ovreas L."/>
            <person name="Rohde M."/>
            <person name="Galperin M.Y."/>
            <person name="Jogler C."/>
        </authorList>
    </citation>
    <scope>NUCLEOTIDE SEQUENCE [LARGE SCALE GENOMIC DNA]</scope>
    <source>
        <strain evidence="1 2">Pla85_3_4</strain>
    </source>
</reference>
<sequence>MASTTITCNLPSGLSSPVLKLAAVGAPDTLVNGVGDTLTEQTNLKGWYAATVTEALADLHLATLEDSASNVLATGYVSLADDTGNYLVVEQCLLSVGAKPGELSISSGKVPATIAAGDLATDSITADVLQADAVAELQNGLATASALATVDGNVDAIRAVTDEIPDAGAMTSLAMALATVDGNVNSILEDTAEIGPAGAGLTNIHLPDQEMNITGNLSGSVGSVTGGINTAAGEITTLDGLDTAQDAEHDATQALLATIAAYIDTEVAAIKAVTDAIPDSGAMSSIATAAALATVDANVDSVLEDTAELQAAWTDGGRLDLLVDAIQEAIQATGVALSAATINTIADGLLDRTDGVEPASSGTSRTLRQALRLILAASVGKLSGAAGAQVMIRDPNDTKNRIVAAVDSSGNRTSVTLNDS</sequence>
<dbReference type="Proteomes" id="UP000317648">
    <property type="component" value="Chromosome"/>
</dbReference>
<dbReference type="RefSeq" id="WP_145056284.1">
    <property type="nucleotide sequence ID" value="NZ_CP036433.1"/>
</dbReference>
<evidence type="ECO:0000313" key="1">
    <source>
        <dbReference type="EMBL" id="QDU97516.1"/>
    </source>
</evidence>
<keyword evidence="2" id="KW-1185">Reference proteome</keyword>
<dbReference type="KEGG" id="lcre:Pla8534_53640"/>
<dbReference type="EMBL" id="CP036433">
    <property type="protein sequence ID" value="QDU97516.1"/>
    <property type="molecule type" value="Genomic_DNA"/>
</dbReference>
<accession>A0A518E091</accession>
<proteinExistence type="predicted"/>
<dbReference type="AlphaFoldDB" id="A0A518E091"/>
<dbReference type="OrthoDB" id="294438at2"/>
<organism evidence="1 2">
    <name type="scientific">Lignipirellula cremea</name>
    <dbReference type="NCBI Taxonomy" id="2528010"/>
    <lineage>
        <taxon>Bacteria</taxon>
        <taxon>Pseudomonadati</taxon>
        <taxon>Planctomycetota</taxon>
        <taxon>Planctomycetia</taxon>
        <taxon>Pirellulales</taxon>
        <taxon>Pirellulaceae</taxon>
        <taxon>Lignipirellula</taxon>
    </lineage>
</organism>
<name>A0A518E091_9BACT</name>
<evidence type="ECO:0000313" key="2">
    <source>
        <dbReference type="Proteomes" id="UP000317648"/>
    </source>
</evidence>
<protein>
    <submittedName>
        <fullName evidence="1">Uncharacterized protein</fullName>
    </submittedName>
</protein>